<dbReference type="InterPro" id="IPR034704">
    <property type="entry name" value="Ribosomal_bL28/bL31-like_sf"/>
</dbReference>
<dbReference type="InterPro" id="IPR042105">
    <property type="entry name" value="Ribosomal_bL31_sf"/>
</dbReference>
<sequence length="71" mass="7972">MAVDTFFLVGSTIKTTRTHTWTDGKTYPYVTLDISSASHPYYTGKQKQVSNEGRSANFDKKFGRYVKGGTK</sequence>
<evidence type="ECO:0000256" key="5">
    <source>
        <dbReference type="RuleBase" id="RU000564"/>
    </source>
</evidence>
<keyword evidence="4 5" id="KW-0687">Ribonucleoprotein</keyword>
<evidence type="ECO:0000256" key="3">
    <source>
        <dbReference type="ARBA" id="ARBA00022980"/>
    </source>
</evidence>
<accession>J1YFW8</accession>
<dbReference type="NCBIfam" id="TIGR00105">
    <property type="entry name" value="L31"/>
    <property type="match status" value="1"/>
</dbReference>
<evidence type="ECO:0000313" key="6">
    <source>
        <dbReference type="EMBL" id="EJI86825.1"/>
    </source>
</evidence>
<evidence type="ECO:0000256" key="2">
    <source>
        <dbReference type="ARBA" id="ARBA00011838"/>
    </source>
</evidence>
<dbReference type="Proteomes" id="UP000012043">
    <property type="component" value="Unassembled WGS sequence"/>
</dbReference>
<organism evidence="6 7">
    <name type="scientific">Alishewanella aestuarii B11</name>
    <dbReference type="NCBI Taxonomy" id="1197174"/>
    <lineage>
        <taxon>Bacteria</taxon>
        <taxon>Pseudomonadati</taxon>
        <taxon>Pseudomonadota</taxon>
        <taxon>Gammaproteobacteria</taxon>
        <taxon>Alteromonadales</taxon>
        <taxon>Alteromonadaceae</taxon>
        <taxon>Alishewanella</taxon>
    </lineage>
</organism>
<dbReference type="SUPFAM" id="SSF143800">
    <property type="entry name" value="L28p-like"/>
    <property type="match status" value="1"/>
</dbReference>
<keyword evidence="7" id="KW-1185">Reference proteome</keyword>
<dbReference type="GO" id="GO:1990904">
    <property type="term" value="C:ribonucleoprotein complex"/>
    <property type="evidence" value="ECO:0007669"/>
    <property type="project" value="UniProtKB-KW"/>
</dbReference>
<dbReference type="GO" id="GO:0005840">
    <property type="term" value="C:ribosome"/>
    <property type="evidence" value="ECO:0007669"/>
    <property type="project" value="UniProtKB-KW"/>
</dbReference>
<protein>
    <recommendedName>
        <fullName evidence="5">50S ribosomal protein L31</fullName>
    </recommendedName>
</protein>
<evidence type="ECO:0000313" key="7">
    <source>
        <dbReference type="Proteomes" id="UP000012043"/>
    </source>
</evidence>
<dbReference type="PROSITE" id="PS01143">
    <property type="entry name" value="RIBOSOMAL_L31"/>
    <property type="match status" value="1"/>
</dbReference>
<keyword evidence="3 5" id="KW-0689">Ribosomal protein</keyword>
<dbReference type="Gene3D" id="4.10.830.30">
    <property type="entry name" value="Ribosomal protein L31"/>
    <property type="match status" value="1"/>
</dbReference>
<dbReference type="EMBL" id="ALAB01000002">
    <property type="protein sequence ID" value="EJI86825.1"/>
    <property type="molecule type" value="Genomic_DNA"/>
</dbReference>
<dbReference type="GO" id="GO:0003735">
    <property type="term" value="F:structural constituent of ribosome"/>
    <property type="evidence" value="ECO:0007669"/>
    <property type="project" value="InterPro"/>
</dbReference>
<proteinExistence type="inferred from homology"/>
<reference evidence="6 7" key="1">
    <citation type="journal article" date="2012" name="J. Bacteriol.">
        <title>Genome Sequence of Pectin-Degrading Alishewanella aestuarii Strain B11T, Isolated from Tidal Flat Sediment.</title>
        <authorList>
            <person name="Jung J."/>
            <person name="Choi S."/>
            <person name="Chun J."/>
            <person name="Park W."/>
        </authorList>
    </citation>
    <scope>NUCLEOTIDE SEQUENCE [LARGE SCALE GENOMIC DNA]</scope>
    <source>
        <strain evidence="6 7">B11</strain>
    </source>
</reference>
<name>J1YFW8_9ALTE</name>
<dbReference type="PATRIC" id="fig|1197174.4.peg.363"/>
<evidence type="ECO:0000256" key="4">
    <source>
        <dbReference type="ARBA" id="ARBA00023274"/>
    </source>
</evidence>
<dbReference type="PRINTS" id="PR01249">
    <property type="entry name" value="RIBOSOMALL31"/>
</dbReference>
<comment type="subunit">
    <text evidence="2">Part of the 50S ribosomal subunit.</text>
</comment>
<dbReference type="Pfam" id="PF01197">
    <property type="entry name" value="Ribosomal_L31"/>
    <property type="match status" value="1"/>
</dbReference>
<gene>
    <name evidence="6" type="ORF">AEST_03710</name>
</gene>
<comment type="caution">
    <text evidence="6">The sequence shown here is derived from an EMBL/GenBank/DDBJ whole genome shotgun (WGS) entry which is preliminary data.</text>
</comment>
<dbReference type="NCBIfam" id="NF002462">
    <property type="entry name" value="PRK01678.1"/>
    <property type="match status" value="1"/>
</dbReference>
<dbReference type="GO" id="GO:0006412">
    <property type="term" value="P:translation"/>
    <property type="evidence" value="ECO:0007669"/>
    <property type="project" value="InterPro"/>
</dbReference>
<comment type="similarity">
    <text evidence="1">Belongs to the bacterial ribosomal protein bL31 family. Type B subfamily.</text>
</comment>
<dbReference type="InterPro" id="IPR002150">
    <property type="entry name" value="Ribosomal_bL31"/>
</dbReference>
<dbReference type="AlphaFoldDB" id="J1YFW8"/>
<dbReference type="InterPro" id="IPR027493">
    <property type="entry name" value="Ribosomal_bL31_B"/>
</dbReference>
<evidence type="ECO:0000256" key="1">
    <source>
        <dbReference type="ARBA" id="ARBA00008196"/>
    </source>
</evidence>